<dbReference type="KEGG" id="caby:Cabys_1916"/>
<name>H1XT84_CALAY</name>
<dbReference type="eggNOG" id="COG1908">
    <property type="taxonomic scope" value="Bacteria"/>
</dbReference>
<feature type="domain" description="F420-non-reducing hydrogenase iron-sulfur subunit D" evidence="5">
    <location>
        <begin position="6"/>
        <end position="128"/>
    </location>
</feature>
<dbReference type="RefSeq" id="WP_006930007.1">
    <property type="nucleotide sequence ID" value="NZ_CM001402.1"/>
</dbReference>
<reference evidence="6 9" key="2">
    <citation type="submission" date="2016-11" db="EMBL/GenBank/DDBJ databases">
        <title>Genomic analysis of Caldithrix abyssi and proposal of a novel bacterial phylum Caldithrichaeota.</title>
        <authorList>
            <person name="Kublanov I."/>
            <person name="Sigalova O."/>
            <person name="Gavrilov S."/>
            <person name="Lebedinsky A."/>
            <person name="Ivanova N."/>
            <person name="Daum C."/>
            <person name="Reddy T."/>
            <person name="Klenk H.P."/>
            <person name="Goker M."/>
            <person name="Reva O."/>
            <person name="Miroshnichenko M."/>
            <person name="Kyprides N."/>
            <person name="Woyke T."/>
            <person name="Gelfand M."/>
        </authorList>
    </citation>
    <scope>NUCLEOTIDE SEQUENCE [LARGE SCALE GENOMIC DNA]</scope>
    <source>
        <strain evidence="6 9">LF13</strain>
    </source>
</reference>
<dbReference type="AlphaFoldDB" id="H1XT84"/>
<sequence>MFEPKIVAFFCTWCTYTAADLAGTARMQYAPNARVIRVMCSGRIDPQFVLDAFRKGADGVLLGGCHPGDCHYQEGNYKALRRYHLLQQLLKQMGIEKERLRLEWISASEGDKVKQVIDEMTETLRKLGPLTIMEKAEETPVRAASIS</sequence>
<gene>
    <name evidence="6" type="ORF">Cabys_1916</name>
    <name evidence="7" type="ORF">Calab_3045</name>
</gene>
<evidence type="ECO:0000256" key="1">
    <source>
        <dbReference type="ARBA" id="ARBA00022723"/>
    </source>
</evidence>
<evidence type="ECO:0000313" key="9">
    <source>
        <dbReference type="Proteomes" id="UP000183868"/>
    </source>
</evidence>
<dbReference type="PaxDb" id="880073-Calab_3045"/>
<evidence type="ECO:0000313" key="8">
    <source>
        <dbReference type="Proteomes" id="UP000004671"/>
    </source>
</evidence>
<dbReference type="HOGENOM" id="CLU_095272_2_0_0"/>
<protein>
    <submittedName>
        <fullName evidence="6">F420-non-reducing hydrogenase iron-sulfur subunit</fullName>
    </submittedName>
    <submittedName>
        <fullName evidence="7">Methyl-viologen-reducing hydrogenase delta subunit</fullName>
    </submittedName>
</protein>
<reference evidence="7 8" key="1">
    <citation type="submission" date="2011-09" db="EMBL/GenBank/DDBJ databases">
        <title>The permanent draft genome of Caldithrix abyssi DSM 13497.</title>
        <authorList>
            <consortium name="US DOE Joint Genome Institute (JGI-PGF)"/>
            <person name="Lucas S."/>
            <person name="Han J."/>
            <person name="Lapidus A."/>
            <person name="Bruce D."/>
            <person name="Goodwin L."/>
            <person name="Pitluck S."/>
            <person name="Peters L."/>
            <person name="Kyrpides N."/>
            <person name="Mavromatis K."/>
            <person name="Ivanova N."/>
            <person name="Mikhailova N."/>
            <person name="Chertkov O."/>
            <person name="Detter J.C."/>
            <person name="Tapia R."/>
            <person name="Han C."/>
            <person name="Land M."/>
            <person name="Hauser L."/>
            <person name="Markowitz V."/>
            <person name="Cheng J.-F."/>
            <person name="Hugenholtz P."/>
            <person name="Woyke T."/>
            <person name="Wu D."/>
            <person name="Spring S."/>
            <person name="Brambilla E."/>
            <person name="Klenk H.-P."/>
            <person name="Eisen J.A."/>
        </authorList>
    </citation>
    <scope>NUCLEOTIDE SEQUENCE [LARGE SCALE GENOMIC DNA]</scope>
    <source>
        <strain evidence="7 8">DSM 13497</strain>
    </source>
</reference>
<organism evidence="7 8">
    <name type="scientific">Caldithrix abyssi DSM 13497</name>
    <dbReference type="NCBI Taxonomy" id="880073"/>
    <lineage>
        <taxon>Bacteria</taxon>
        <taxon>Pseudomonadati</taxon>
        <taxon>Calditrichota</taxon>
        <taxon>Calditrichia</taxon>
        <taxon>Calditrichales</taxon>
        <taxon>Calditrichaceae</taxon>
        <taxon>Caldithrix</taxon>
    </lineage>
</organism>
<dbReference type="InterPro" id="IPR003813">
    <property type="entry name" value="MvhD/FlpD"/>
</dbReference>
<evidence type="ECO:0000313" key="6">
    <source>
        <dbReference type="EMBL" id="APF18665.1"/>
    </source>
</evidence>
<dbReference type="EMBL" id="CM001402">
    <property type="protein sequence ID" value="EHO42651.1"/>
    <property type="molecule type" value="Genomic_DNA"/>
</dbReference>
<dbReference type="Pfam" id="PF02662">
    <property type="entry name" value="FlpD"/>
    <property type="match status" value="1"/>
</dbReference>
<evidence type="ECO:0000256" key="4">
    <source>
        <dbReference type="ARBA" id="ARBA00023014"/>
    </source>
</evidence>
<keyword evidence="1" id="KW-0479">Metal-binding</keyword>
<evidence type="ECO:0000313" key="7">
    <source>
        <dbReference type="EMBL" id="EHO42651.1"/>
    </source>
</evidence>
<evidence type="ECO:0000259" key="5">
    <source>
        <dbReference type="Pfam" id="PF02662"/>
    </source>
</evidence>
<dbReference type="InParanoid" id="H1XT84"/>
<keyword evidence="8" id="KW-1185">Reference proteome</keyword>
<dbReference type="OrthoDB" id="9785566at2"/>
<dbReference type="GO" id="GO:0046872">
    <property type="term" value="F:metal ion binding"/>
    <property type="evidence" value="ECO:0007669"/>
    <property type="project" value="UniProtKB-KW"/>
</dbReference>
<dbReference type="GO" id="GO:0016491">
    <property type="term" value="F:oxidoreductase activity"/>
    <property type="evidence" value="ECO:0007669"/>
    <property type="project" value="UniProtKB-KW"/>
</dbReference>
<dbReference type="Proteomes" id="UP000183868">
    <property type="component" value="Chromosome"/>
</dbReference>
<evidence type="ECO:0000256" key="3">
    <source>
        <dbReference type="ARBA" id="ARBA00023004"/>
    </source>
</evidence>
<dbReference type="EMBL" id="CP018099">
    <property type="protein sequence ID" value="APF18665.1"/>
    <property type="molecule type" value="Genomic_DNA"/>
</dbReference>
<keyword evidence="2" id="KW-0560">Oxidoreductase</keyword>
<dbReference type="STRING" id="880073.Cabys_1916"/>
<evidence type="ECO:0000256" key="2">
    <source>
        <dbReference type="ARBA" id="ARBA00023002"/>
    </source>
</evidence>
<accession>H1XT84</accession>
<keyword evidence="3" id="KW-0408">Iron</keyword>
<proteinExistence type="predicted"/>
<keyword evidence="4" id="KW-0411">Iron-sulfur</keyword>
<dbReference type="Proteomes" id="UP000004671">
    <property type="component" value="Chromosome"/>
</dbReference>
<dbReference type="GO" id="GO:0051536">
    <property type="term" value="F:iron-sulfur cluster binding"/>
    <property type="evidence" value="ECO:0007669"/>
    <property type="project" value="UniProtKB-KW"/>
</dbReference>